<keyword evidence="3" id="KW-0813">Transport</keyword>
<dbReference type="AlphaFoldDB" id="A0A1F6G9Y7"/>
<organism evidence="10 11">
    <name type="scientific">Candidatus Lambdaproteobacteria bacterium RIFOXYD2_FULL_50_16</name>
    <dbReference type="NCBI Taxonomy" id="1817772"/>
    <lineage>
        <taxon>Bacteria</taxon>
        <taxon>Pseudomonadati</taxon>
        <taxon>Pseudomonadota</taxon>
        <taxon>Candidatus Lambdaproteobacteria</taxon>
    </lineage>
</organism>
<evidence type="ECO:0000256" key="6">
    <source>
        <dbReference type="ARBA" id="ARBA00023136"/>
    </source>
</evidence>
<sequence>MERLKKFLRLESQHLSKSILLEESGGAFITRLIVAFSLAVFVMFLAWSMITEVDEIAVAKGEIIPTGQIQPVQHISGGIVLDIFVEEGQIVQKGQPMLVLDNPEIRAQQKQLRAQERYLVAEKRRLESYIEEKGVIQFSETVPEDDPQSAQFRKDQDKILKLLVLYRDIRRAAFQNQVEQYKAKMEEIAENAKTLKELAKNNEDLALVRSELALVQEKLDLLTIRAPTTGAVHGFSAHSLGGILPPAAVIMEIVPIDRKLFAQVQISSKDIGHVQPGQSVKLKFTAYDYSRYGGMAGVLREISAATFLDRTGQPYYKAVVDFEKPFLGEVPGANPILPGMTLDASIKTGSKTIFHYLLKPVYSSSQRALTER</sequence>
<dbReference type="Proteomes" id="UP000178449">
    <property type="component" value="Unassembled WGS sequence"/>
</dbReference>
<dbReference type="PANTHER" id="PTHR30386:SF26">
    <property type="entry name" value="TRANSPORT PROTEIN COMB"/>
    <property type="match status" value="1"/>
</dbReference>
<comment type="similarity">
    <text evidence="2">Belongs to the membrane fusion protein (MFP) (TC 8.A.1) family.</text>
</comment>
<feature type="coiled-coil region" evidence="7">
    <location>
        <begin position="171"/>
        <end position="205"/>
    </location>
</feature>
<dbReference type="PANTHER" id="PTHR30386">
    <property type="entry name" value="MEMBRANE FUSION SUBUNIT OF EMRAB-TOLC MULTIDRUG EFFLUX PUMP"/>
    <property type="match status" value="1"/>
</dbReference>
<name>A0A1F6G9Y7_9PROT</name>
<evidence type="ECO:0000256" key="5">
    <source>
        <dbReference type="ARBA" id="ARBA00022989"/>
    </source>
</evidence>
<evidence type="ECO:0000313" key="11">
    <source>
        <dbReference type="Proteomes" id="UP000178449"/>
    </source>
</evidence>
<comment type="caution">
    <text evidence="10">The sequence shown here is derived from an EMBL/GenBank/DDBJ whole genome shotgun (WGS) entry which is preliminary data.</text>
</comment>
<protein>
    <recommendedName>
        <fullName evidence="9">AprE-like beta-barrel domain-containing protein</fullName>
    </recommendedName>
</protein>
<evidence type="ECO:0000313" key="10">
    <source>
        <dbReference type="EMBL" id="OGG94926.1"/>
    </source>
</evidence>
<feature type="domain" description="AprE-like beta-barrel" evidence="9">
    <location>
        <begin position="260"/>
        <end position="349"/>
    </location>
</feature>
<evidence type="ECO:0000256" key="8">
    <source>
        <dbReference type="SAM" id="Phobius"/>
    </source>
</evidence>
<evidence type="ECO:0000256" key="7">
    <source>
        <dbReference type="SAM" id="Coils"/>
    </source>
</evidence>
<dbReference type="GO" id="GO:0016020">
    <property type="term" value="C:membrane"/>
    <property type="evidence" value="ECO:0007669"/>
    <property type="project" value="UniProtKB-SubCell"/>
</dbReference>
<accession>A0A1F6G9Y7</accession>
<dbReference type="PROSITE" id="PS00543">
    <property type="entry name" value="HLYD_FAMILY"/>
    <property type="match status" value="1"/>
</dbReference>
<evidence type="ECO:0000256" key="2">
    <source>
        <dbReference type="ARBA" id="ARBA00009477"/>
    </source>
</evidence>
<comment type="subcellular location">
    <subcellularLocation>
        <location evidence="1">Membrane</location>
        <topology evidence="1">Single-pass membrane protein</topology>
    </subcellularLocation>
</comment>
<keyword evidence="6 8" id="KW-0472">Membrane</keyword>
<dbReference type="STRING" id="1817772.A2527_06195"/>
<dbReference type="EMBL" id="MFNE01000030">
    <property type="protein sequence ID" value="OGG94926.1"/>
    <property type="molecule type" value="Genomic_DNA"/>
</dbReference>
<dbReference type="InterPro" id="IPR006144">
    <property type="entry name" value="Secretion_HlyD_CS"/>
</dbReference>
<reference evidence="10 11" key="1">
    <citation type="journal article" date="2016" name="Nat. Commun.">
        <title>Thousands of microbial genomes shed light on interconnected biogeochemical processes in an aquifer system.</title>
        <authorList>
            <person name="Anantharaman K."/>
            <person name="Brown C.T."/>
            <person name="Hug L.A."/>
            <person name="Sharon I."/>
            <person name="Castelle C.J."/>
            <person name="Probst A.J."/>
            <person name="Thomas B.C."/>
            <person name="Singh A."/>
            <person name="Wilkins M.J."/>
            <person name="Karaoz U."/>
            <person name="Brodie E.L."/>
            <person name="Williams K.H."/>
            <person name="Hubbard S.S."/>
            <person name="Banfield J.F."/>
        </authorList>
    </citation>
    <scope>NUCLEOTIDE SEQUENCE [LARGE SCALE GENOMIC DNA]</scope>
</reference>
<evidence type="ECO:0000256" key="3">
    <source>
        <dbReference type="ARBA" id="ARBA00022448"/>
    </source>
</evidence>
<dbReference type="InterPro" id="IPR050739">
    <property type="entry name" value="MFP"/>
</dbReference>
<dbReference type="InterPro" id="IPR058982">
    <property type="entry name" value="Beta-barrel_AprE"/>
</dbReference>
<dbReference type="Pfam" id="PF26002">
    <property type="entry name" value="Beta-barrel_AprE"/>
    <property type="match status" value="1"/>
</dbReference>
<dbReference type="SUPFAM" id="SSF111369">
    <property type="entry name" value="HlyD-like secretion proteins"/>
    <property type="match status" value="1"/>
</dbReference>
<dbReference type="GO" id="GO:0009306">
    <property type="term" value="P:protein secretion"/>
    <property type="evidence" value="ECO:0007669"/>
    <property type="project" value="InterPro"/>
</dbReference>
<dbReference type="Gene3D" id="2.40.30.170">
    <property type="match status" value="1"/>
</dbReference>
<feature type="transmembrane region" description="Helical" evidence="8">
    <location>
        <begin position="28"/>
        <end position="50"/>
    </location>
</feature>
<keyword evidence="5 8" id="KW-1133">Transmembrane helix</keyword>
<evidence type="ECO:0000256" key="4">
    <source>
        <dbReference type="ARBA" id="ARBA00022692"/>
    </source>
</evidence>
<dbReference type="PRINTS" id="PR01490">
    <property type="entry name" value="RTXTOXIND"/>
</dbReference>
<proteinExistence type="inferred from homology"/>
<gene>
    <name evidence="10" type="ORF">A2527_06195</name>
</gene>
<evidence type="ECO:0000256" key="1">
    <source>
        <dbReference type="ARBA" id="ARBA00004167"/>
    </source>
</evidence>
<evidence type="ECO:0000259" key="9">
    <source>
        <dbReference type="Pfam" id="PF26002"/>
    </source>
</evidence>
<keyword evidence="7" id="KW-0175">Coiled coil</keyword>
<keyword evidence="4 8" id="KW-0812">Transmembrane</keyword>